<dbReference type="Proteomes" id="UP000241808">
    <property type="component" value="Unassembled WGS sequence"/>
</dbReference>
<evidence type="ECO:0000313" key="1">
    <source>
        <dbReference type="EMBL" id="PTM55012.1"/>
    </source>
</evidence>
<evidence type="ECO:0000313" key="2">
    <source>
        <dbReference type="Proteomes" id="UP000241808"/>
    </source>
</evidence>
<dbReference type="RefSeq" id="WP_108177835.1">
    <property type="nucleotide sequence ID" value="NZ_PZZL01000005.1"/>
</dbReference>
<dbReference type="EMBL" id="PZZL01000005">
    <property type="protein sequence ID" value="PTM55012.1"/>
    <property type="molecule type" value="Genomic_DNA"/>
</dbReference>
<sequence>MIQPPKTQPEDPDHLDEAEMVLEPALEQLIADMVERGWDRQTAIEAVLRIAHANLARGSSSQGSQH</sequence>
<keyword evidence="2" id="KW-1185">Reference proteome</keyword>
<dbReference type="AlphaFoldDB" id="A0A2T4Z2L5"/>
<protein>
    <submittedName>
        <fullName evidence="1">Uncharacterized protein</fullName>
    </submittedName>
</protein>
<proteinExistence type="predicted"/>
<organism evidence="1 2">
    <name type="scientific">Phreatobacter oligotrophus</name>
    <dbReference type="NCBI Taxonomy" id="1122261"/>
    <lineage>
        <taxon>Bacteria</taxon>
        <taxon>Pseudomonadati</taxon>
        <taxon>Pseudomonadota</taxon>
        <taxon>Alphaproteobacteria</taxon>
        <taxon>Hyphomicrobiales</taxon>
        <taxon>Phreatobacteraceae</taxon>
        <taxon>Phreatobacter</taxon>
    </lineage>
</organism>
<reference evidence="1 2" key="1">
    <citation type="submission" date="2018-04" db="EMBL/GenBank/DDBJ databases">
        <title>Genomic Encyclopedia of Archaeal and Bacterial Type Strains, Phase II (KMG-II): from individual species to whole genera.</title>
        <authorList>
            <person name="Goeker M."/>
        </authorList>
    </citation>
    <scope>NUCLEOTIDE SEQUENCE [LARGE SCALE GENOMIC DNA]</scope>
    <source>
        <strain evidence="1 2">DSM 25521</strain>
    </source>
</reference>
<gene>
    <name evidence="1" type="ORF">C8P69_105162</name>
</gene>
<comment type="caution">
    <text evidence="1">The sequence shown here is derived from an EMBL/GenBank/DDBJ whole genome shotgun (WGS) entry which is preliminary data.</text>
</comment>
<name>A0A2T4Z2L5_9HYPH</name>
<accession>A0A2T4Z2L5</accession>